<dbReference type="InterPro" id="IPR001623">
    <property type="entry name" value="DnaJ_domain"/>
</dbReference>
<evidence type="ECO:0000313" key="4">
    <source>
        <dbReference type="EMBL" id="THH18391.1"/>
    </source>
</evidence>
<feature type="transmembrane region" description="Helical" evidence="2">
    <location>
        <begin position="412"/>
        <end position="433"/>
    </location>
</feature>
<gene>
    <name evidence="4" type="ORF">EW146_g2580</name>
</gene>
<dbReference type="CDD" id="cd06257">
    <property type="entry name" value="DnaJ"/>
    <property type="match status" value="1"/>
</dbReference>
<protein>
    <recommendedName>
        <fullName evidence="3">J domain-containing protein</fullName>
    </recommendedName>
</protein>
<dbReference type="GO" id="GO:0005634">
    <property type="term" value="C:nucleus"/>
    <property type="evidence" value="ECO:0007669"/>
    <property type="project" value="TreeGrafter"/>
</dbReference>
<dbReference type="InterPro" id="IPR028356">
    <property type="entry name" value="UDPglc_DH_euk"/>
</dbReference>
<comment type="caution">
    <text evidence="4">The sequence shown here is derived from an EMBL/GenBank/DDBJ whole genome shotgun (WGS) entry which is preliminary data.</text>
</comment>
<feature type="transmembrane region" description="Helical" evidence="2">
    <location>
        <begin position="266"/>
        <end position="288"/>
    </location>
</feature>
<keyword evidence="5" id="KW-1185">Reference proteome</keyword>
<dbReference type="PROSITE" id="PS50076">
    <property type="entry name" value="DNAJ_2"/>
    <property type="match status" value="1"/>
</dbReference>
<organism evidence="4 5">
    <name type="scientific">Bondarzewia mesenterica</name>
    <dbReference type="NCBI Taxonomy" id="1095465"/>
    <lineage>
        <taxon>Eukaryota</taxon>
        <taxon>Fungi</taxon>
        <taxon>Dikarya</taxon>
        <taxon>Basidiomycota</taxon>
        <taxon>Agaricomycotina</taxon>
        <taxon>Agaricomycetes</taxon>
        <taxon>Russulales</taxon>
        <taxon>Bondarzewiaceae</taxon>
        <taxon>Bondarzewia</taxon>
    </lineage>
</organism>
<dbReference type="InterPro" id="IPR014026">
    <property type="entry name" value="UDP-Glc/GDP-Man_DH_dimer"/>
</dbReference>
<feature type="domain" description="J" evidence="3">
    <location>
        <begin position="329"/>
        <end position="392"/>
    </location>
</feature>
<dbReference type="SUPFAM" id="SSF52413">
    <property type="entry name" value="UDP-glucose/GDP-mannose dehydrogenase C-terminal domain"/>
    <property type="match status" value="1"/>
</dbReference>
<comment type="catalytic activity">
    <reaction evidence="1">
        <text>UDP-alpha-D-glucose + 2 NAD(+) + H2O = UDP-alpha-D-glucuronate + 2 NADH + 3 H(+)</text>
        <dbReference type="Rhea" id="RHEA:23596"/>
        <dbReference type="ChEBI" id="CHEBI:15377"/>
        <dbReference type="ChEBI" id="CHEBI:15378"/>
        <dbReference type="ChEBI" id="CHEBI:57540"/>
        <dbReference type="ChEBI" id="CHEBI:57945"/>
        <dbReference type="ChEBI" id="CHEBI:58052"/>
        <dbReference type="ChEBI" id="CHEBI:58885"/>
        <dbReference type="EC" id="1.1.1.22"/>
    </reaction>
</comment>
<dbReference type="PANTHER" id="PTHR11374">
    <property type="entry name" value="UDP-GLUCOSE DEHYDROGENASE/UDP-MANNAC DEHYDROGENASE"/>
    <property type="match status" value="1"/>
</dbReference>
<dbReference type="GO" id="GO:0006024">
    <property type="term" value="P:glycosaminoglycan biosynthetic process"/>
    <property type="evidence" value="ECO:0007669"/>
    <property type="project" value="TreeGrafter"/>
</dbReference>
<accession>A0A4S4M2H7</accession>
<keyword evidence="2" id="KW-0812">Transmembrane</keyword>
<feature type="transmembrane region" description="Helical" evidence="2">
    <location>
        <begin position="300"/>
        <end position="320"/>
    </location>
</feature>
<feature type="transmembrane region" description="Helical" evidence="2">
    <location>
        <begin position="470"/>
        <end position="488"/>
    </location>
</feature>
<dbReference type="Proteomes" id="UP000310158">
    <property type="component" value="Unassembled WGS sequence"/>
</dbReference>
<keyword evidence="2" id="KW-1133">Transmembrane helix</keyword>
<dbReference type="GO" id="GO:0051287">
    <property type="term" value="F:NAD binding"/>
    <property type="evidence" value="ECO:0007669"/>
    <property type="project" value="InterPro"/>
</dbReference>
<reference evidence="4 5" key="1">
    <citation type="submission" date="2019-02" db="EMBL/GenBank/DDBJ databases">
        <title>Genome sequencing of the rare red list fungi Bondarzewia mesenterica.</title>
        <authorList>
            <person name="Buettner E."/>
            <person name="Kellner H."/>
        </authorList>
    </citation>
    <scope>NUCLEOTIDE SEQUENCE [LARGE SCALE GENOMIC DNA]</scope>
    <source>
        <strain evidence="4 5">DSM 108281</strain>
    </source>
</reference>
<dbReference type="InterPro" id="IPR018253">
    <property type="entry name" value="DnaJ_domain_CS"/>
</dbReference>
<evidence type="ECO:0000256" key="1">
    <source>
        <dbReference type="ARBA" id="ARBA00047473"/>
    </source>
</evidence>
<dbReference type="Gene3D" id="1.10.287.110">
    <property type="entry name" value="DnaJ domain"/>
    <property type="match status" value="1"/>
</dbReference>
<feature type="transmembrane region" description="Helical" evidence="2">
    <location>
        <begin position="440"/>
        <end position="458"/>
    </location>
</feature>
<keyword evidence="2" id="KW-0472">Membrane</keyword>
<dbReference type="Pfam" id="PF00984">
    <property type="entry name" value="UDPG_MGDP_dh"/>
    <property type="match status" value="1"/>
</dbReference>
<dbReference type="PROSITE" id="PS00636">
    <property type="entry name" value="DNAJ_1"/>
    <property type="match status" value="1"/>
</dbReference>
<evidence type="ECO:0000256" key="2">
    <source>
        <dbReference type="SAM" id="Phobius"/>
    </source>
</evidence>
<dbReference type="InterPro" id="IPR036869">
    <property type="entry name" value="J_dom_sf"/>
</dbReference>
<dbReference type="InterPro" id="IPR008927">
    <property type="entry name" value="6-PGluconate_DH-like_C_sf"/>
</dbReference>
<dbReference type="PANTHER" id="PTHR11374:SF3">
    <property type="entry name" value="UDP-GLUCOSE 6-DEHYDROGENASE"/>
    <property type="match status" value="1"/>
</dbReference>
<name>A0A4S4M2H7_9AGAM</name>
<dbReference type="GO" id="GO:0003979">
    <property type="term" value="F:UDP-glucose 6-dehydrogenase activity"/>
    <property type="evidence" value="ECO:0007669"/>
    <property type="project" value="UniProtKB-EC"/>
</dbReference>
<evidence type="ECO:0000313" key="5">
    <source>
        <dbReference type="Proteomes" id="UP000310158"/>
    </source>
</evidence>
<dbReference type="EMBL" id="SGPL01000077">
    <property type="protein sequence ID" value="THH18391.1"/>
    <property type="molecule type" value="Genomic_DNA"/>
</dbReference>
<dbReference type="Pfam" id="PF00226">
    <property type="entry name" value="DnaJ"/>
    <property type="match status" value="1"/>
</dbReference>
<dbReference type="AlphaFoldDB" id="A0A4S4M2H7"/>
<dbReference type="SUPFAM" id="SSF48179">
    <property type="entry name" value="6-phosphogluconate dehydrogenase C-terminal domain-like"/>
    <property type="match status" value="1"/>
</dbReference>
<dbReference type="Gene3D" id="3.40.50.720">
    <property type="entry name" value="NAD(P)-binding Rossmann-like Domain"/>
    <property type="match status" value="1"/>
</dbReference>
<proteinExistence type="predicted"/>
<sequence>MESHAVSKDSRVGPKFFRASVGFGGSYFQKDIFTLVYLSESLHLHEVTAYWREVVIMNEYRKRWFSRTVVDMLFNTITGKRIAVLGFAFKTDAGDTSESLAISLIRDFFSGENLAEAIPDILIEKIKEQVTLALTEASHCSSSLSISPQHCPLTRAHTICLAFVPLRFSVPLPNNVSRPIAPLWINKQPCSSSRLGAPPIISPSDFPAAEDAADSSPSSSSSGETGHVPIVTVSSSVSGAMTANHSGALHATWASTLSIHTAPFNMIPPLLSLAIWSYMLDVITNIILRFVRPYLGSKTVWHYRLVFSLVLFLYIIRNLVEAMTSTPPSYYQLLDVPPNVDGQGLKLAFRRFAKRSHPDRVGDSGTAFFVEVREGYETLMDPVKRWAYDRFGPKVLQCIHCKTPDDFLEEGLVSMMGFHTFSAMGLIFFSVIGKTNGVSYWRYLLYFALAATDLALVFSPSPSDVTFNNYGRHILTYLFPSLVSFQYIRFLHQAFLYISFGVTRIAPVLIPGIVPPKLNSTVTANTIVNLSEKVKSIDKEPFAHSSIHHALDQAPLPIFFFRRTASHGSGAFGAQPDEQTIDLLTREMENMMVEERLRKEGGLIASERDRAVRSGRLSGIKPPPRKRAAYSNTAYHSATSRSGVVEVIDVDAEEVSLVSPAMGGLSAPSVNVRHGASGERLNQMWFPRGTMAASEYVHERSYRY</sequence>
<evidence type="ECO:0000259" key="3">
    <source>
        <dbReference type="PROSITE" id="PS50076"/>
    </source>
</evidence>
<dbReference type="OrthoDB" id="10250354at2759"/>
<dbReference type="SMART" id="SM00271">
    <property type="entry name" value="DnaJ"/>
    <property type="match status" value="1"/>
</dbReference>
<dbReference type="SUPFAM" id="SSF46565">
    <property type="entry name" value="Chaperone J-domain"/>
    <property type="match status" value="1"/>
</dbReference>
<dbReference type="InterPro" id="IPR036220">
    <property type="entry name" value="UDP-Glc/GDP-Man_DH_C_sf"/>
</dbReference>